<dbReference type="AlphaFoldDB" id="A0A1N6GC75"/>
<keyword evidence="1 2" id="KW-0732">Signal</keyword>
<accession>A0A1N6GC75</accession>
<evidence type="ECO:0000256" key="2">
    <source>
        <dbReference type="SAM" id="SignalP"/>
    </source>
</evidence>
<name>A0A1N6GC75_9FLAO</name>
<feature type="chain" id="PRO_5012184536" evidence="2">
    <location>
        <begin position="20"/>
        <end position="334"/>
    </location>
</feature>
<gene>
    <name evidence="3" type="ORF">SAMN05421769_2041</name>
</gene>
<evidence type="ECO:0000256" key="1">
    <source>
        <dbReference type="ARBA" id="ARBA00022729"/>
    </source>
</evidence>
<organism evidence="3 4">
    <name type="scientific">Chryseobacterium scophthalmum</name>
    <dbReference type="NCBI Taxonomy" id="59733"/>
    <lineage>
        <taxon>Bacteria</taxon>
        <taxon>Pseudomonadati</taxon>
        <taxon>Bacteroidota</taxon>
        <taxon>Flavobacteriia</taxon>
        <taxon>Flavobacteriales</taxon>
        <taxon>Weeksellaceae</taxon>
        <taxon>Chryseobacterium group</taxon>
        <taxon>Chryseobacterium</taxon>
    </lineage>
</organism>
<reference evidence="4" key="1">
    <citation type="submission" date="2016-12" db="EMBL/GenBank/DDBJ databases">
        <authorList>
            <person name="Varghese N."/>
            <person name="Submissions S."/>
        </authorList>
    </citation>
    <scope>NUCLEOTIDE SEQUENCE [LARGE SCALE GENOMIC DNA]</scope>
    <source>
        <strain evidence="4">DSM 16779</strain>
    </source>
</reference>
<sequence>MKKIFTVLGIVAVAAFANAQLVYEPFNFTGSVAGQNGWATHSGATPGQVTAATGNLTYTGLAAPSGNSTSVSSSNTEDINKSFTPQSAGVVYYSVLVSAQNTTGITANTATGDYFLHFGTYSTGTNPALSLFQARIYVRKGTATDTVNFGILNNSGGTAAPSFVSTDFPINQTVFLVVKYHFATNTASLFVNAAPGSTEPATASATNSTGTTAAPTAIDYFCIRQGSSTGNFQIDEIRVGTTYAQVAPTSASLAVSDLNKTKSNFVKNTFVKNDEITFGADAKDVKVYTLTGQLVKTASVKANGTLNIAELAEGNYIVTGTVNNQAVSQKILKD</sequence>
<dbReference type="EMBL" id="FSRQ01000001">
    <property type="protein sequence ID" value="SIO05160.1"/>
    <property type="molecule type" value="Genomic_DNA"/>
</dbReference>
<dbReference type="RefSeq" id="WP_074230130.1">
    <property type="nucleotide sequence ID" value="NZ_FSRQ01000001.1"/>
</dbReference>
<protein>
    <submittedName>
        <fullName evidence="3">Por secretion system C-terminal sorting domain-containing protein</fullName>
    </submittedName>
</protein>
<evidence type="ECO:0000313" key="4">
    <source>
        <dbReference type="Proteomes" id="UP000184782"/>
    </source>
</evidence>
<dbReference type="Proteomes" id="UP000184782">
    <property type="component" value="Unassembled WGS sequence"/>
</dbReference>
<evidence type="ECO:0000313" key="3">
    <source>
        <dbReference type="EMBL" id="SIO05160.1"/>
    </source>
</evidence>
<dbReference type="NCBIfam" id="TIGR04183">
    <property type="entry name" value="Por_Secre_tail"/>
    <property type="match status" value="1"/>
</dbReference>
<proteinExistence type="predicted"/>
<keyword evidence="4" id="KW-1185">Reference proteome</keyword>
<dbReference type="STRING" id="59733.SAMN05421769_2041"/>
<dbReference type="InterPro" id="IPR026444">
    <property type="entry name" value="Secre_tail"/>
</dbReference>
<dbReference type="OrthoDB" id="1465721at2"/>
<feature type="signal peptide" evidence="2">
    <location>
        <begin position="1"/>
        <end position="19"/>
    </location>
</feature>